<name>A0A5C5Q3N5_9PSED</name>
<dbReference type="RefSeq" id="WP_122785470.1">
    <property type="nucleotide sequence ID" value="NZ_VFIO01000005.1"/>
</dbReference>
<dbReference type="AlphaFoldDB" id="A0A5C5Q3N5"/>
<evidence type="ECO:0000313" key="2">
    <source>
        <dbReference type="EMBL" id="TWS00229.1"/>
    </source>
</evidence>
<evidence type="ECO:0000313" key="3">
    <source>
        <dbReference type="Proteomes" id="UP000317901"/>
    </source>
</evidence>
<evidence type="ECO:0000313" key="4">
    <source>
        <dbReference type="Proteomes" id="UP000318428"/>
    </source>
</evidence>
<dbReference type="EMBL" id="VFIO01000005">
    <property type="protein sequence ID" value="TWR88580.1"/>
    <property type="molecule type" value="Genomic_DNA"/>
</dbReference>
<dbReference type="Proteomes" id="UP000318428">
    <property type="component" value="Unassembled WGS sequence"/>
</dbReference>
<reference evidence="3 4" key="1">
    <citation type="submission" date="2019-06" db="EMBL/GenBank/DDBJ databases">
        <title>Pseudomonas bimorpha sp. nov. isolated from bovine raw milk and skim milk concentrate.</title>
        <authorList>
            <person name="Hofmann K."/>
            <person name="Huptas C."/>
            <person name="Doll E."/>
            <person name="Scherer S."/>
            <person name="Wenning M."/>
        </authorList>
    </citation>
    <scope>NUCLEOTIDE SEQUENCE [LARGE SCALE GENOMIC DNA]</scope>
    <source>
        <strain evidence="1 4">DSM 108989</strain>
        <strain evidence="2 3">DSM 108990</strain>
    </source>
</reference>
<keyword evidence="4" id="KW-1185">Reference proteome</keyword>
<evidence type="ECO:0000313" key="1">
    <source>
        <dbReference type="EMBL" id="TWR88580.1"/>
    </source>
</evidence>
<comment type="caution">
    <text evidence="2">The sequence shown here is derived from an EMBL/GenBank/DDBJ whole genome shotgun (WGS) entry which is preliminary data.</text>
</comment>
<gene>
    <name evidence="2" type="ORF">FJD37_02470</name>
    <name evidence="1" type="ORF">FJD38_14290</name>
</gene>
<dbReference type="OrthoDB" id="9896328at2"/>
<sequence>MSNLIVNGEFTDFGDKWTHLGATFDGRTATVKYISKPGYIEQEIVLEAPLKKNDAVRVKFKVSDLIASFSVTLEGVGNRVFLSGGDYDIAFVLPADMVSDRLALKFEAPNSLVLDDVWLEVENKVCTPKDVIKNGDFSSRDEYWTYDGFTTFVDGKANIAGVGHIKQTVTLDRPLNTADIVKVNFTLSNVYGGVTVSVGDSAHQAINKSGVYTLAIPILSDHADNNVVVRFQAENAFDIDDISVIVCL</sequence>
<dbReference type="Proteomes" id="UP000317901">
    <property type="component" value="Unassembled WGS sequence"/>
</dbReference>
<accession>A0A5C5Q3N5</accession>
<proteinExistence type="predicted"/>
<dbReference type="EMBL" id="VFIP01000003">
    <property type="protein sequence ID" value="TWS00229.1"/>
    <property type="molecule type" value="Genomic_DNA"/>
</dbReference>
<organism evidence="2 3">
    <name type="scientific">Pseudomonas saxonica</name>
    <dbReference type="NCBI Taxonomy" id="2600598"/>
    <lineage>
        <taxon>Bacteria</taxon>
        <taxon>Pseudomonadati</taxon>
        <taxon>Pseudomonadota</taxon>
        <taxon>Gammaproteobacteria</taxon>
        <taxon>Pseudomonadales</taxon>
        <taxon>Pseudomonadaceae</taxon>
        <taxon>Pseudomonas</taxon>
    </lineage>
</organism>
<protein>
    <submittedName>
        <fullName evidence="2">Uncharacterized protein</fullName>
    </submittedName>
</protein>